<dbReference type="AlphaFoldDB" id="A0A1G7TWS7"/>
<evidence type="ECO:0000313" key="25">
    <source>
        <dbReference type="Proteomes" id="UP000199203"/>
    </source>
</evidence>
<keyword evidence="8 21" id="KW-0561">Oxygen transport</keyword>
<reference evidence="25" key="1">
    <citation type="submission" date="2016-10" db="EMBL/GenBank/DDBJ databases">
        <authorList>
            <person name="Varghese N."/>
            <person name="Submissions S."/>
        </authorList>
    </citation>
    <scope>NUCLEOTIDE SEQUENCE [LARGE SCALE GENOMIC DNA]</scope>
    <source>
        <strain evidence="25">DSM 19684</strain>
    </source>
</reference>
<feature type="domain" description="Globin" evidence="22">
    <location>
        <begin position="1"/>
        <end position="137"/>
    </location>
</feature>
<dbReference type="GO" id="GO:0046872">
    <property type="term" value="F:metal ion binding"/>
    <property type="evidence" value="ECO:0007669"/>
    <property type="project" value="UniProtKB-KW"/>
</dbReference>
<keyword evidence="25" id="KW-1185">Reference proteome</keyword>
<comment type="similarity">
    <text evidence="4">Belongs to the globin family. Two-domain flavohemoproteins subfamily.</text>
</comment>
<dbReference type="PROSITE" id="PS01033">
    <property type="entry name" value="GLOBIN"/>
    <property type="match status" value="1"/>
</dbReference>
<dbReference type="InterPro" id="IPR001709">
    <property type="entry name" value="Flavoprot_Pyr_Nucl_cyt_Rdtase"/>
</dbReference>
<evidence type="ECO:0000256" key="13">
    <source>
        <dbReference type="ARBA" id="ARBA00023002"/>
    </source>
</evidence>
<evidence type="ECO:0000313" key="24">
    <source>
        <dbReference type="EMBL" id="SDG38960.1"/>
    </source>
</evidence>
<dbReference type="EC" id="1.14.12.17" evidence="5"/>
<evidence type="ECO:0000256" key="19">
    <source>
        <dbReference type="ARBA" id="ARBA00048649"/>
    </source>
</evidence>
<keyword evidence="13" id="KW-0560">Oxidoreductase</keyword>
<dbReference type="Pfam" id="PF00042">
    <property type="entry name" value="Globin"/>
    <property type="match status" value="1"/>
</dbReference>
<protein>
    <recommendedName>
        <fullName evidence="6">Flavohemoprotein</fullName>
        <ecNumber evidence="5">1.14.12.17</ecNumber>
    </recommendedName>
    <alternativeName>
        <fullName evidence="17">Flavohemoglobin</fullName>
    </alternativeName>
    <alternativeName>
        <fullName evidence="16">Hemoglobin-like protein</fullName>
    </alternativeName>
    <alternativeName>
        <fullName evidence="18">Nitric oxide dioxygenase</fullName>
    </alternativeName>
</protein>
<dbReference type="Pfam" id="PF00970">
    <property type="entry name" value="FAD_binding_6"/>
    <property type="match status" value="1"/>
</dbReference>
<evidence type="ECO:0000256" key="12">
    <source>
        <dbReference type="ARBA" id="ARBA00022857"/>
    </source>
</evidence>
<dbReference type="Gene3D" id="1.10.490.10">
    <property type="entry name" value="Globins"/>
    <property type="match status" value="1"/>
</dbReference>
<comment type="catalytic activity">
    <reaction evidence="19">
        <text>2 nitric oxide + NADH + 2 O2 = 2 nitrate + NAD(+) + H(+)</text>
        <dbReference type="Rhea" id="RHEA:19469"/>
        <dbReference type="ChEBI" id="CHEBI:15378"/>
        <dbReference type="ChEBI" id="CHEBI:15379"/>
        <dbReference type="ChEBI" id="CHEBI:16480"/>
        <dbReference type="ChEBI" id="CHEBI:17632"/>
        <dbReference type="ChEBI" id="CHEBI:57540"/>
        <dbReference type="ChEBI" id="CHEBI:57945"/>
        <dbReference type="EC" id="1.14.12.17"/>
    </reaction>
</comment>
<dbReference type="GO" id="GO:0071500">
    <property type="term" value="P:cellular response to nitrosative stress"/>
    <property type="evidence" value="ECO:0007669"/>
    <property type="project" value="TreeGrafter"/>
</dbReference>
<evidence type="ECO:0000256" key="20">
    <source>
        <dbReference type="ARBA" id="ARBA00049433"/>
    </source>
</evidence>
<dbReference type="GO" id="GO:0071949">
    <property type="term" value="F:FAD binding"/>
    <property type="evidence" value="ECO:0007669"/>
    <property type="project" value="TreeGrafter"/>
</dbReference>
<dbReference type="FunFam" id="1.10.490.10:FF:000003">
    <property type="entry name" value="Flavohemoprotein"/>
    <property type="match status" value="1"/>
</dbReference>
<evidence type="ECO:0000256" key="5">
    <source>
        <dbReference type="ARBA" id="ARBA00012229"/>
    </source>
</evidence>
<comment type="similarity">
    <text evidence="3">In the C-terminal section; belongs to the flavoprotein pyridine nucleotide cytochrome reductase family.</text>
</comment>
<comment type="catalytic activity">
    <reaction evidence="20">
        <text>2 nitric oxide + NADPH + 2 O2 = 2 nitrate + NADP(+) + H(+)</text>
        <dbReference type="Rhea" id="RHEA:19465"/>
        <dbReference type="ChEBI" id="CHEBI:15378"/>
        <dbReference type="ChEBI" id="CHEBI:15379"/>
        <dbReference type="ChEBI" id="CHEBI:16480"/>
        <dbReference type="ChEBI" id="CHEBI:17632"/>
        <dbReference type="ChEBI" id="CHEBI:57783"/>
        <dbReference type="ChEBI" id="CHEBI:58349"/>
        <dbReference type="EC" id="1.14.12.17"/>
    </reaction>
</comment>
<dbReference type="STRING" id="454006.SAMN05421825_3226"/>
<sequence>MTSKQKRSIKDTIPTLKTNGIDLTKHFYKRMFFHNPELKNVFNMGNQANGKQQNALAGAVLAYAEHIENPGILIGTLETIGNKHVSLNITPEQYDIVGTHLLASIKEVLADKATDDIIEAWTQAYNELAAIMISIEEKLYQNNLTKKGGWKGWRAFTISSIVDESKEIKSFYLEPKDKKDIPPYFPGQYITVKIFIPSLGYEQPRQYSLSSVFIPNYYRISVKKEIGMDRIPDGMVSNHIHEKVIGDEIWVSSPSGTFYADIVSDDPLVLISGGVGVTPMMSILEAYSNSGMGNNVVWVHGCKNEEFHTFKSEVELLQQNNDWLSSFVFYEETEIENEVVRKGRIDLSALEAKIIINGAKYYICGPEPFIKAHYNSLITLGVSRDSIFYEEFGPQLLQIN</sequence>
<dbReference type="SUPFAM" id="SSF52343">
    <property type="entry name" value="Ferredoxin reductase-like, C-terminal NADP-linked domain"/>
    <property type="match status" value="1"/>
</dbReference>
<dbReference type="GO" id="GO:0046210">
    <property type="term" value="P:nitric oxide catabolic process"/>
    <property type="evidence" value="ECO:0007669"/>
    <property type="project" value="TreeGrafter"/>
</dbReference>
<evidence type="ECO:0000256" key="14">
    <source>
        <dbReference type="ARBA" id="ARBA00023004"/>
    </source>
</evidence>
<dbReference type="InterPro" id="IPR017927">
    <property type="entry name" value="FAD-bd_FR_type"/>
</dbReference>
<evidence type="ECO:0000256" key="16">
    <source>
        <dbReference type="ARBA" id="ARBA00030024"/>
    </source>
</evidence>
<evidence type="ECO:0000256" key="1">
    <source>
        <dbReference type="ARBA" id="ARBA00001970"/>
    </source>
</evidence>
<dbReference type="GO" id="GO:0005344">
    <property type="term" value="F:oxygen carrier activity"/>
    <property type="evidence" value="ECO:0007669"/>
    <property type="project" value="UniProtKB-KW"/>
</dbReference>
<keyword evidence="24" id="KW-0223">Dioxygenase</keyword>
<evidence type="ECO:0000256" key="11">
    <source>
        <dbReference type="ARBA" id="ARBA00022827"/>
    </source>
</evidence>
<dbReference type="PRINTS" id="PR00410">
    <property type="entry name" value="PHEHYDRXLASE"/>
</dbReference>
<dbReference type="SUPFAM" id="SSF63380">
    <property type="entry name" value="Riboflavin synthase domain-like"/>
    <property type="match status" value="1"/>
</dbReference>
<keyword evidence="10" id="KW-0479">Metal-binding</keyword>
<dbReference type="CDD" id="cd06184">
    <property type="entry name" value="flavohem_like_fad_nad_binding"/>
    <property type="match status" value="1"/>
</dbReference>
<keyword evidence="12" id="KW-0521">NADP</keyword>
<keyword evidence="7 21" id="KW-0349">Heme</keyword>
<dbReference type="InterPro" id="IPR001433">
    <property type="entry name" value="OxRdtase_FAD/NAD-bd"/>
</dbReference>
<dbReference type="PRINTS" id="PR00371">
    <property type="entry name" value="FPNCR"/>
</dbReference>
<evidence type="ECO:0000256" key="9">
    <source>
        <dbReference type="ARBA" id="ARBA00022630"/>
    </source>
</evidence>
<dbReference type="GO" id="GO:0020037">
    <property type="term" value="F:heme binding"/>
    <property type="evidence" value="ECO:0007669"/>
    <property type="project" value="InterPro"/>
</dbReference>
<evidence type="ECO:0000256" key="8">
    <source>
        <dbReference type="ARBA" id="ARBA00022621"/>
    </source>
</evidence>
<evidence type="ECO:0000256" key="21">
    <source>
        <dbReference type="RuleBase" id="RU000356"/>
    </source>
</evidence>
<dbReference type="PANTHER" id="PTHR43396">
    <property type="entry name" value="FLAVOHEMOPROTEIN"/>
    <property type="match status" value="1"/>
</dbReference>
<proteinExistence type="inferred from homology"/>
<keyword evidence="14" id="KW-0408">Iron</keyword>
<dbReference type="Gene3D" id="2.40.30.10">
    <property type="entry name" value="Translation factors"/>
    <property type="match status" value="1"/>
</dbReference>
<dbReference type="InterPro" id="IPR017938">
    <property type="entry name" value="Riboflavin_synthase-like_b-brl"/>
</dbReference>
<dbReference type="Pfam" id="PF00175">
    <property type="entry name" value="NAD_binding_1"/>
    <property type="match status" value="1"/>
</dbReference>
<keyword evidence="9" id="KW-0285">Flavoprotein</keyword>
<evidence type="ECO:0000256" key="17">
    <source>
        <dbReference type="ARBA" id="ARBA00030929"/>
    </source>
</evidence>
<evidence type="ECO:0000259" key="22">
    <source>
        <dbReference type="PROSITE" id="PS01033"/>
    </source>
</evidence>
<evidence type="ECO:0000256" key="6">
    <source>
        <dbReference type="ARBA" id="ARBA00014637"/>
    </source>
</evidence>
<dbReference type="FunFam" id="3.40.50.80:FF:000010">
    <property type="entry name" value="Flavohemoprotein"/>
    <property type="match status" value="1"/>
</dbReference>
<dbReference type="InterPro" id="IPR008333">
    <property type="entry name" value="Cbr1-like_FAD-bd_dom"/>
</dbReference>
<dbReference type="Proteomes" id="UP000199203">
    <property type="component" value="Unassembled WGS sequence"/>
</dbReference>
<dbReference type="PROSITE" id="PS51384">
    <property type="entry name" value="FAD_FR"/>
    <property type="match status" value="1"/>
</dbReference>
<name>A0A1G7TWS7_9FLAO</name>
<evidence type="ECO:0000256" key="7">
    <source>
        <dbReference type="ARBA" id="ARBA00022617"/>
    </source>
</evidence>
<feature type="domain" description="FAD-binding FR-type" evidence="23">
    <location>
        <begin position="151"/>
        <end position="261"/>
    </location>
</feature>
<dbReference type="InterPro" id="IPR039261">
    <property type="entry name" value="FNR_nucleotide-bd"/>
</dbReference>
<evidence type="ECO:0000256" key="2">
    <source>
        <dbReference type="ARBA" id="ARBA00001974"/>
    </source>
</evidence>
<dbReference type="PANTHER" id="PTHR43396:SF3">
    <property type="entry name" value="FLAVOHEMOPROTEIN"/>
    <property type="match status" value="1"/>
</dbReference>
<evidence type="ECO:0000256" key="15">
    <source>
        <dbReference type="ARBA" id="ARBA00023027"/>
    </source>
</evidence>
<organism evidence="24 25">
    <name type="scientific">Epilithonimonas hungarica</name>
    <dbReference type="NCBI Taxonomy" id="454006"/>
    <lineage>
        <taxon>Bacteria</taxon>
        <taxon>Pseudomonadati</taxon>
        <taxon>Bacteroidota</taxon>
        <taxon>Flavobacteriia</taxon>
        <taxon>Flavobacteriales</taxon>
        <taxon>Weeksellaceae</taxon>
        <taxon>Chryseobacterium group</taxon>
        <taxon>Epilithonimonas</taxon>
    </lineage>
</organism>
<dbReference type="FunFam" id="2.40.30.10:FF:000034">
    <property type="entry name" value="Flavohemoprotein"/>
    <property type="match status" value="1"/>
</dbReference>
<dbReference type="Gene3D" id="3.40.50.80">
    <property type="entry name" value="Nucleotide-binding domain of ferredoxin-NADP reductase (FNR) module"/>
    <property type="match status" value="1"/>
</dbReference>
<dbReference type="SUPFAM" id="SSF46458">
    <property type="entry name" value="Globin-like"/>
    <property type="match status" value="1"/>
</dbReference>
<keyword evidence="21" id="KW-0813">Transport</keyword>
<gene>
    <name evidence="24" type="ORF">SAMN05421825_3226</name>
</gene>
<dbReference type="InterPro" id="IPR012292">
    <property type="entry name" value="Globin/Proto"/>
</dbReference>
<dbReference type="GO" id="GO:0019825">
    <property type="term" value="F:oxygen binding"/>
    <property type="evidence" value="ECO:0007669"/>
    <property type="project" value="InterPro"/>
</dbReference>
<accession>A0A1G7TWS7</accession>
<dbReference type="EMBL" id="FNBH01000004">
    <property type="protein sequence ID" value="SDG38960.1"/>
    <property type="molecule type" value="Genomic_DNA"/>
</dbReference>
<evidence type="ECO:0000256" key="10">
    <source>
        <dbReference type="ARBA" id="ARBA00022723"/>
    </source>
</evidence>
<evidence type="ECO:0000256" key="18">
    <source>
        <dbReference type="ARBA" id="ARBA00033187"/>
    </source>
</evidence>
<evidence type="ECO:0000256" key="4">
    <source>
        <dbReference type="ARBA" id="ARBA00008414"/>
    </source>
</evidence>
<dbReference type="OrthoDB" id="9801223at2"/>
<dbReference type="NCBIfam" id="NF009805">
    <property type="entry name" value="PRK13289.1"/>
    <property type="match status" value="1"/>
</dbReference>
<keyword evidence="11" id="KW-0274">FAD</keyword>
<dbReference type="InterPro" id="IPR000971">
    <property type="entry name" value="Globin"/>
</dbReference>
<keyword evidence="15" id="KW-0520">NAD</keyword>
<evidence type="ECO:0000256" key="3">
    <source>
        <dbReference type="ARBA" id="ARBA00006401"/>
    </source>
</evidence>
<comment type="cofactor">
    <cofactor evidence="1">
        <name>heme b</name>
        <dbReference type="ChEBI" id="CHEBI:60344"/>
    </cofactor>
</comment>
<dbReference type="CDD" id="cd14779">
    <property type="entry name" value="FHP_Ae-globin-like"/>
    <property type="match status" value="1"/>
</dbReference>
<dbReference type="GO" id="GO:0008941">
    <property type="term" value="F:nitric oxide dioxygenase NAD(P)H activity"/>
    <property type="evidence" value="ECO:0007669"/>
    <property type="project" value="UniProtKB-EC"/>
</dbReference>
<comment type="cofactor">
    <cofactor evidence="2">
        <name>FAD</name>
        <dbReference type="ChEBI" id="CHEBI:57692"/>
    </cofactor>
</comment>
<dbReference type="InterPro" id="IPR009050">
    <property type="entry name" value="Globin-like_sf"/>
</dbReference>
<dbReference type="RefSeq" id="WP_089874462.1">
    <property type="nucleotide sequence ID" value="NZ_FNBH01000004.1"/>
</dbReference>
<evidence type="ECO:0000259" key="23">
    <source>
        <dbReference type="PROSITE" id="PS51384"/>
    </source>
</evidence>